<reference evidence="1 2" key="1">
    <citation type="journal article" date="2013" name="PLoS Genet.">
        <title>Comparative genome structure, secondary metabolite, and effector coding capacity across Cochliobolus pathogens.</title>
        <authorList>
            <person name="Condon B.J."/>
            <person name="Leng Y."/>
            <person name="Wu D."/>
            <person name="Bushley K.E."/>
            <person name="Ohm R.A."/>
            <person name="Otillar R."/>
            <person name="Martin J."/>
            <person name="Schackwitz W."/>
            <person name="Grimwood J."/>
            <person name="MohdZainudin N."/>
            <person name="Xue C."/>
            <person name="Wang R."/>
            <person name="Manning V.A."/>
            <person name="Dhillon B."/>
            <person name="Tu Z.J."/>
            <person name="Steffenson B.J."/>
            <person name="Salamov A."/>
            <person name="Sun H."/>
            <person name="Lowry S."/>
            <person name="LaButti K."/>
            <person name="Han J."/>
            <person name="Copeland A."/>
            <person name="Lindquist E."/>
            <person name="Barry K."/>
            <person name="Schmutz J."/>
            <person name="Baker S.E."/>
            <person name="Ciuffetti L.M."/>
            <person name="Grigoriev I.V."/>
            <person name="Zhong S."/>
            <person name="Turgeon B.G."/>
        </authorList>
    </citation>
    <scope>NUCLEOTIDE SEQUENCE [LARGE SCALE GENOMIC DNA]</scope>
    <source>
        <strain evidence="1 2">FI3</strain>
    </source>
</reference>
<feature type="non-terminal residue" evidence="1">
    <location>
        <position position="1"/>
    </location>
</feature>
<dbReference type="HOGENOM" id="CLU_3142798_0_0_1"/>
<dbReference type="GeneID" id="26260349"/>
<dbReference type="RefSeq" id="XP_014557395.1">
    <property type="nucleotide sequence ID" value="XM_014701909.1"/>
</dbReference>
<evidence type="ECO:0000313" key="1">
    <source>
        <dbReference type="EMBL" id="EUN27793.1"/>
    </source>
</evidence>
<gene>
    <name evidence="1" type="ORF">COCVIDRAFT_97100</name>
</gene>
<dbReference type="AlphaFoldDB" id="W7EBH0"/>
<organism evidence="1 2">
    <name type="scientific">Bipolaris victoriae (strain FI3)</name>
    <name type="common">Victoria blight of oats agent</name>
    <name type="synonym">Cochliobolus victoriae</name>
    <dbReference type="NCBI Taxonomy" id="930091"/>
    <lineage>
        <taxon>Eukaryota</taxon>
        <taxon>Fungi</taxon>
        <taxon>Dikarya</taxon>
        <taxon>Ascomycota</taxon>
        <taxon>Pezizomycotina</taxon>
        <taxon>Dothideomycetes</taxon>
        <taxon>Pleosporomycetidae</taxon>
        <taxon>Pleosporales</taxon>
        <taxon>Pleosporineae</taxon>
        <taxon>Pleosporaceae</taxon>
        <taxon>Bipolaris</taxon>
    </lineage>
</organism>
<accession>W7EBH0</accession>
<keyword evidence="2" id="KW-1185">Reference proteome</keyword>
<dbReference type="Proteomes" id="UP000054337">
    <property type="component" value="Unassembled WGS sequence"/>
</dbReference>
<protein>
    <submittedName>
        <fullName evidence="1">Uncharacterized protein</fullName>
    </submittedName>
</protein>
<proteinExistence type="predicted"/>
<sequence>LAPRGLWLLALLPRHASRRHTPVEETLLFPSRKASRPKTSKLLVATPSS</sequence>
<name>W7EBH0_BIPV3</name>
<evidence type="ECO:0000313" key="2">
    <source>
        <dbReference type="Proteomes" id="UP000054337"/>
    </source>
</evidence>
<dbReference type="EMBL" id="KI968726">
    <property type="protein sequence ID" value="EUN27793.1"/>
    <property type="molecule type" value="Genomic_DNA"/>
</dbReference>